<sequence length="144" mass="16724">MSEAQERMKGYYDKNRNYQEFEVGQLVLLDGTNLDIRHKGFAKSFKLAPRLVGPYPIVEKVQNDSYKLAMSDNLKIHPVFHTSLLKAYQKDEQRRQKARSFYWLTGKPKDNSSKQLSVIVNVMERNSTRYIGLVNPSQKQRGSP</sequence>
<reference evidence="2" key="1">
    <citation type="submission" date="2018-10" db="EMBL/GenBank/DDBJ databases">
        <title>Effector identification in a new, highly contiguous assembly of the strawberry crown rot pathogen Phytophthora cactorum.</title>
        <authorList>
            <person name="Armitage A.D."/>
            <person name="Nellist C.F."/>
            <person name="Bates H."/>
            <person name="Vickerstaff R.J."/>
            <person name="Harrison R.J."/>
        </authorList>
    </citation>
    <scope>NUCLEOTIDE SEQUENCE</scope>
    <source>
        <strain evidence="2">P415</strain>
    </source>
</reference>
<gene>
    <name evidence="2" type="ORF">PC118_g2597</name>
</gene>
<accession>A0A8T1KZY0</accession>
<evidence type="ECO:0000313" key="2">
    <source>
        <dbReference type="EMBL" id="KAG2996245.1"/>
    </source>
</evidence>
<dbReference type="PANTHER" id="PTHR46148">
    <property type="entry name" value="CHROMO DOMAIN-CONTAINING PROTEIN"/>
    <property type="match status" value="1"/>
</dbReference>
<dbReference type="InterPro" id="IPR056924">
    <property type="entry name" value="SH3_Tf2-1"/>
</dbReference>
<dbReference type="Proteomes" id="UP000697107">
    <property type="component" value="Unassembled WGS sequence"/>
</dbReference>
<dbReference type="PANTHER" id="PTHR46148:SF52">
    <property type="entry name" value="OS04G0603800 PROTEIN"/>
    <property type="match status" value="1"/>
</dbReference>
<name>A0A8T1KZY0_9STRA</name>
<dbReference type="AlphaFoldDB" id="A0A8T1KZY0"/>
<dbReference type="EMBL" id="RCML01000039">
    <property type="protein sequence ID" value="KAG2996245.1"/>
    <property type="molecule type" value="Genomic_DNA"/>
</dbReference>
<protein>
    <recommendedName>
        <fullName evidence="1">Tf2-1-like SH3-like domain-containing protein</fullName>
    </recommendedName>
</protein>
<evidence type="ECO:0000259" key="1">
    <source>
        <dbReference type="Pfam" id="PF24626"/>
    </source>
</evidence>
<dbReference type="Pfam" id="PF24626">
    <property type="entry name" value="SH3_Tf2-1"/>
    <property type="match status" value="1"/>
</dbReference>
<evidence type="ECO:0000313" key="3">
    <source>
        <dbReference type="Proteomes" id="UP000697107"/>
    </source>
</evidence>
<comment type="caution">
    <text evidence="2">The sequence shown here is derived from an EMBL/GenBank/DDBJ whole genome shotgun (WGS) entry which is preliminary data.</text>
</comment>
<feature type="domain" description="Tf2-1-like SH3-like" evidence="1">
    <location>
        <begin position="24"/>
        <end position="88"/>
    </location>
</feature>
<organism evidence="2 3">
    <name type="scientific">Phytophthora cactorum</name>
    <dbReference type="NCBI Taxonomy" id="29920"/>
    <lineage>
        <taxon>Eukaryota</taxon>
        <taxon>Sar</taxon>
        <taxon>Stramenopiles</taxon>
        <taxon>Oomycota</taxon>
        <taxon>Peronosporomycetes</taxon>
        <taxon>Peronosporales</taxon>
        <taxon>Peronosporaceae</taxon>
        <taxon>Phytophthora</taxon>
    </lineage>
</organism>
<proteinExistence type="predicted"/>
<dbReference type="VEuPathDB" id="FungiDB:PC110_g576"/>